<keyword evidence="4 8" id="KW-0812">Transmembrane</keyword>
<keyword evidence="5 8" id="KW-1133">Transmembrane helix</keyword>
<proteinExistence type="predicted"/>
<feature type="transmembrane region" description="Helical" evidence="8">
    <location>
        <begin position="436"/>
        <end position="461"/>
    </location>
</feature>
<evidence type="ECO:0000313" key="11">
    <source>
        <dbReference type="Proteomes" id="UP000199441"/>
    </source>
</evidence>
<dbReference type="PANTHER" id="PTHR33362:SF5">
    <property type="entry name" value="C4-DICARBOXYLATE TRAP TRANSPORTER LARGE PERMEASE PROTEIN DCTM"/>
    <property type="match status" value="1"/>
</dbReference>
<feature type="transmembrane region" description="Helical" evidence="8">
    <location>
        <begin position="265"/>
        <end position="282"/>
    </location>
</feature>
<comment type="function">
    <text evidence="7">Part of the tripartite ATP-independent periplasmic (TRAP) transport system.</text>
</comment>
<feature type="transmembrane region" description="Helical" evidence="8">
    <location>
        <begin position="154"/>
        <end position="181"/>
    </location>
</feature>
<organism evidence="10 11">
    <name type="scientific">Litoreibacter albidus</name>
    <dbReference type="NCBI Taxonomy" id="670155"/>
    <lineage>
        <taxon>Bacteria</taxon>
        <taxon>Pseudomonadati</taxon>
        <taxon>Pseudomonadota</taxon>
        <taxon>Alphaproteobacteria</taxon>
        <taxon>Rhodobacterales</taxon>
        <taxon>Roseobacteraceae</taxon>
        <taxon>Litoreibacter</taxon>
    </lineage>
</organism>
<sequence length="466" mass="49532">MDEITIGLWVSGFMLVMVVLGMRVAFAAAMAGMLGLIWLRWNGFDYAPDRLWKSIEISVKIAGQVPHSKVSSQALSLIPTFILIGYLAYYAKLTTALFEAAKRWIAWVPGGLAVATVFATAGFAAVSGASVATAAVFARIAIPEMLKVGYNKQFAAGVVAAGGTLASLIPPSAILVIYAIIVEQDVGKLLLAGFVPGAFSAIIYAVLIIGIAVIFKNVGPPVSGFTWRERFVSLPPALPIVAVVVIIIFFVYNPFGDAWGTPTEGGAVGAFIVFLMALYRGMRWGQLKDALIDTAKLTVMIFTIIWGVLIYVRFLGFADLPGAFSDWITALEMSPMLILVCILLAYAVLGMFMDAIGMLLLTLPVVYPAVMALNGGEAVSAAESTFGMSGPMCAIWFGILVVKMAEFCLITPPIGLNCFVVAGVRDDLSVQDVFKGVTPFFIADGLTIAALVAFPSIVLWLPSLAG</sequence>
<dbReference type="STRING" id="670155.SAMN04488001_1023"/>
<dbReference type="InterPro" id="IPR010656">
    <property type="entry name" value="DctM"/>
</dbReference>
<keyword evidence="7" id="KW-0813">Transport</keyword>
<evidence type="ECO:0000256" key="3">
    <source>
        <dbReference type="ARBA" id="ARBA00022519"/>
    </source>
</evidence>
<evidence type="ECO:0000256" key="2">
    <source>
        <dbReference type="ARBA" id="ARBA00022475"/>
    </source>
</evidence>
<evidence type="ECO:0000256" key="6">
    <source>
        <dbReference type="ARBA" id="ARBA00023136"/>
    </source>
</evidence>
<evidence type="ECO:0000256" key="8">
    <source>
        <dbReference type="SAM" id="Phobius"/>
    </source>
</evidence>
<keyword evidence="3 7" id="KW-0997">Cell inner membrane</keyword>
<dbReference type="AlphaFoldDB" id="A0A1H2T131"/>
<dbReference type="PANTHER" id="PTHR33362">
    <property type="entry name" value="SIALIC ACID TRAP TRANSPORTER PERMEASE PROTEIN SIAT-RELATED"/>
    <property type="match status" value="1"/>
</dbReference>
<evidence type="ECO:0000256" key="7">
    <source>
        <dbReference type="RuleBase" id="RU369079"/>
    </source>
</evidence>
<feature type="transmembrane region" description="Helical" evidence="8">
    <location>
        <begin position="74"/>
        <end position="91"/>
    </location>
</feature>
<dbReference type="Proteomes" id="UP000199441">
    <property type="component" value="Unassembled WGS sequence"/>
</dbReference>
<dbReference type="GO" id="GO:0005886">
    <property type="term" value="C:plasma membrane"/>
    <property type="evidence" value="ECO:0007669"/>
    <property type="project" value="UniProtKB-SubCell"/>
</dbReference>
<feature type="transmembrane region" description="Helical" evidence="8">
    <location>
        <begin position="394"/>
        <end position="424"/>
    </location>
</feature>
<feature type="transmembrane region" description="Helical" evidence="8">
    <location>
        <begin position="327"/>
        <end position="349"/>
    </location>
</feature>
<protein>
    <submittedName>
        <fullName evidence="10">TRAP transporter, DctM subunit</fullName>
    </submittedName>
</protein>
<evidence type="ECO:0000256" key="5">
    <source>
        <dbReference type="ARBA" id="ARBA00022989"/>
    </source>
</evidence>
<evidence type="ECO:0000256" key="4">
    <source>
        <dbReference type="ARBA" id="ARBA00022692"/>
    </source>
</evidence>
<accession>A0A1H2T131</accession>
<feature type="transmembrane region" description="Helical" evidence="8">
    <location>
        <begin position="6"/>
        <end position="39"/>
    </location>
</feature>
<comment type="subcellular location">
    <subcellularLocation>
        <location evidence="1 7">Cell inner membrane</location>
        <topology evidence="1 7">Multi-pass membrane protein</topology>
    </subcellularLocation>
</comment>
<dbReference type="GO" id="GO:0022857">
    <property type="term" value="F:transmembrane transporter activity"/>
    <property type="evidence" value="ECO:0007669"/>
    <property type="project" value="UniProtKB-UniRule"/>
</dbReference>
<feature type="domain" description="TRAP C4-dicarboxylate transport system permease DctM subunit" evidence="9">
    <location>
        <begin position="13"/>
        <end position="456"/>
    </location>
</feature>
<dbReference type="InterPro" id="IPR004681">
    <property type="entry name" value="TRAP_DctM"/>
</dbReference>
<feature type="transmembrane region" description="Helical" evidence="8">
    <location>
        <begin position="111"/>
        <end position="142"/>
    </location>
</feature>
<keyword evidence="6 8" id="KW-0472">Membrane</keyword>
<evidence type="ECO:0000313" key="10">
    <source>
        <dbReference type="EMBL" id="SDW37552.1"/>
    </source>
</evidence>
<gene>
    <name evidence="10" type="ORF">SAMN04488001_1023</name>
</gene>
<feature type="transmembrane region" description="Helical" evidence="8">
    <location>
        <begin position="193"/>
        <end position="215"/>
    </location>
</feature>
<dbReference type="RefSeq" id="WP_089945238.1">
    <property type="nucleotide sequence ID" value="NZ_FNOI01000001.1"/>
</dbReference>
<keyword evidence="2" id="KW-1003">Cell membrane</keyword>
<keyword evidence="11" id="KW-1185">Reference proteome</keyword>
<dbReference type="Pfam" id="PF06808">
    <property type="entry name" value="DctM"/>
    <property type="match status" value="1"/>
</dbReference>
<feature type="transmembrane region" description="Helical" evidence="8">
    <location>
        <begin position="236"/>
        <end position="253"/>
    </location>
</feature>
<reference evidence="11" key="1">
    <citation type="submission" date="2016-10" db="EMBL/GenBank/DDBJ databases">
        <authorList>
            <person name="Varghese N."/>
            <person name="Submissions S."/>
        </authorList>
    </citation>
    <scope>NUCLEOTIDE SEQUENCE [LARGE SCALE GENOMIC DNA]</scope>
    <source>
        <strain evidence="11">DSM 26922</strain>
    </source>
</reference>
<evidence type="ECO:0000259" key="9">
    <source>
        <dbReference type="Pfam" id="PF06808"/>
    </source>
</evidence>
<name>A0A1H2T131_9RHOB</name>
<feature type="transmembrane region" description="Helical" evidence="8">
    <location>
        <begin position="294"/>
        <end position="315"/>
    </location>
</feature>
<dbReference type="OrthoDB" id="9790209at2"/>
<evidence type="ECO:0000256" key="1">
    <source>
        <dbReference type="ARBA" id="ARBA00004429"/>
    </source>
</evidence>
<dbReference type="EMBL" id="FNOI01000001">
    <property type="protein sequence ID" value="SDW37552.1"/>
    <property type="molecule type" value="Genomic_DNA"/>
</dbReference>